<dbReference type="Gene3D" id="1.10.472.80">
    <property type="entry name" value="Ypt/Rab-GAP domain of gyp1p, domain 3"/>
    <property type="match status" value="1"/>
</dbReference>
<feature type="domain" description="Rab-GAP TBC" evidence="6">
    <location>
        <begin position="1025"/>
        <end position="1184"/>
    </location>
</feature>
<dbReference type="FunFam" id="1.10.472.80:FF:000004">
    <property type="entry name" value="Small G protein signaling modulator 1"/>
    <property type="match status" value="1"/>
</dbReference>
<dbReference type="PROSITE" id="PS50826">
    <property type="entry name" value="RUN"/>
    <property type="match status" value="1"/>
</dbReference>
<feature type="region of interest" description="Disordered" evidence="5">
    <location>
        <begin position="957"/>
        <end position="987"/>
    </location>
</feature>
<feature type="compositionally biased region" description="Basic and acidic residues" evidence="5">
    <location>
        <begin position="820"/>
        <end position="830"/>
    </location>
</feature>
<dbReference type="SMART" id="SM00164">
    <property type="entry name" value="TBC"/>
    <property type="match status" value="1"/>
</dbReference>
<dbReference type="Ensembl" id="ENSSAUT00010051198.1">
    <property type="protein sequence ID" value="ENSSAUP00010048678.1"/>
    <property type="gene ID" value="ENSSAUG00010020112.1"/>
</dbReference>
<dbReference type="GeneTree" id="ENSGT00940000156871"/>
<dbReference type="InParanoid" id="A0A671XC43"/>
<dbReference type="PROSITE" id="PS50086">
    <property type="entry name" value="TBC_RABGAP"/>
    <property type="match status" value="1"/>
</dbReference>
<keyword evidence="2" id="KW-0343">GTPase activation</keyword>
<dbReference type="CDD" id="cd15784">
    <property type="entry name" value="PH_RUTBC"/>
    <property type="match status" value="1"/>
</dbReference>
<accession>A0A671XC43</accession>
<dbReference type="RefSeq" id="XP_030273231.1">
    <property type="nucleotide sequence ID" value="XM_030417371.1"/>
</dbReference>
<evidence type="ECO:0000313" key="8">
    <source>
        <dbReference type="Ensembl" id="ENSSAUP00010048678.1"/>
    </source>
</evidence>
<dbReference type="PANTHER" id="PTHR22957:SF187">
    <property type="entry name" value="SMALL G PROTEIN SIGNALING MODULATOR 1"/>
    <property type="match status" value="1"/>
</dbReference>
<dbReference type="AlphaFoldDB" id="A0A671XC43"/>
<dbReference type="InterPro" id="IPR000195">
    <property type="entry name" value="Rab-GAP-TBC_dom"/>
</dbReference>
<dbReference type="InterPro" id="IPR037745">
    <property type="entry name" value="SGSM1/2"/>
</dbReference>
<dbReference type="OMA" id="CDRNYAY"/>
<dbReference type="GO" id="GO:0005096">
    <property type="term" value="F:GTPase activator activity"/>
    <property type="evidence" value="ECO:0007669"/>
    <property type="project" value="UniProtKB-KW"/>
</dbReference>
<organism evidence="8 9">
    <name type="scientific">Sparus aurata</name>
    <name type="common">Gilthead sea bream</name>
    <dbReference type="NCBI Taxonomy" id="8175"/>
    <lineage>
        <taxon>Eukaryota</taxon>
        <taxon>Metazoa</taxon>
        <taxon>Chordata</taxon>
        <taxon>Craniata</taxon>
        <taxon>Vertebrata</taxon>
        <taxon>Euteleostomi</taxon>
        <taxon>Actinopterygii</taxon>
        <taxon>Neopterygii</taxon>
        <taxon>Teleostei</taxon>
        <taxon>Neoteleostei</taxon>
        <taxon>Acanthomorphata</taxon>
        <taxon>Eupercaria</taxon>
        <taxon>Spariformes</taxon>
        <taxon>Sparidae</taxon>
        <taxon>Sparus</taxon>
    </lineage>
</organism>
<dbReference type="FunFam" id="1.10.8.270:FF:000006">
    <property type="entry name" value="Small G protein signaling modulator 2"/>
    <property type="match status" value="1"/>
</dbReference>
<reference evidence="8" key="2">
    <citation type="submission" date="2025-08" db="UniProtKB">
        <authorList>
            <consortium name="Ensembl"/>
        </authorList>
    </citation>
    <scope>IDENTIFICATION</scope>
</reference>
<evidence type="ECO:0000259" key="6">
    <source>
        <dbReference type="PROSITE" id="PS50086"/>
    </source>
</evidence>
<dbReference type="GO" id="GO:0031410">
    <property type="term" value="C:cytoplasmic vesicle"/>
    <property type="evidence" value="ECO:0007669"/>
    <property type="project" value="UniProtKB-ARBA"/>
</dbReference>
<feature type="compositionally biased region" description="Low complexity" evidence="5">
    <location>
        <begin position="660"/>
        <end position="678"/>
    </location>
</feature>
<feature type="compositionally biased region" description="Basic and acidic residues" evidence="5">
    <location>
        <begin position="967"/>
        <end position="980"/>
    </location>
</feature>
<evidence type="ECO:0000256" key="3">
    <source>
        <dbReference type="ARBA" id="ARBA00022490"/>
    </source>
</evidence>
<dbReference type="SMART" id="SM00593">
    <property type="entry name" value="RUN"/>
    <property type="match status" value="1"/>
</dbReference>
<proteinExistence type="inferred from homology"/>
<dbReference type="SUPFAM" id="SSF140741">
    <property type="entry name" value="RUN domain-like"/>
    <property type="match status" value="1"/>
</dbReference>
<dbReference type="SUPFAM" id="SSF47923">
    <property type="entry name" value="Ypt/Rab-GAP domain of gyp1p"/>
    <property type="match status" value="2"/>
</dbReference>
<dbReference type="OrthoDB" id="10264062at2759"/>
<dbReference type="Pfam" id="PF12068">
    <property type="entry name" value="PH_RBD"/>
    <property type="match status" value="1"/>
</dbReference>
<dbReference type="InterPro" id="IPR004012">
    <property type="entry name" value="Run_dom"/>
</dbReference>
<dbReference type="InterPro" id="IPR035969">
    <property type="entry name" value="Rab-GAP_TBC_sf"/>
</dbReference>
<comment type="similarity">
    <text evidence="4">Belongs to the RUTBC family.</text>
</comment>
<dbReference type="Pfam" id="PF02759">
    <property type="entry name" value="RUN"/>
    <property type="match status" value="1"/>
</dbReference>
<name>A0A671XC43_SPAAU</name>
<evidence type="ECO:0000256" key="5">
    <source>
        <dbReference type="SAM" id="MobiDB-lite"/>
    </source>
</evidence>
<feature type="compositionally biased region" description="Polar residues" evidence="5">
    <location>
        <begin position="630"/>
        <end position="640"/>
    </location>
</feature>
<protein>
    <submittedName>
        <fullName evidence="8">Small G protein signaling modulator 1</fullName>
    </submittedName>
</protein>
<evidence type="ECO:0000256" key="2">
    <source>
        <dbReference type="ARBA" id="ARBA00022468"/>
    </source>
</evidence>
<feature type="compositionally biased region" description="Basic and acidic residues" evidence="5">
    <location>
        <begin position="688"/>
        <end position="697"/>
    </location>
</feature>
<feature type="domain" description="RUN" evidence="7">
    <location>
        <begin position="36"/>
        <end position="190"/>
    </location>
</feature>
<dbReference type="GeneID" id="115581877"/>
<comment type="subcellular location">
    <subcellularLocation>
        <location evidence="1">Cytoplasm</location>
    </subcellularLocation>
</comment>
<gene>
    <name evidence="8" type="primary">SGSM1</name>
    <name evidence="8" type="synonym">sgsm1a</name>
</gene>
<keyword evidence="3" id="KW-0963">Cytoplasm</keyword>
<evidence type="ECO:0000256" key="1">
    <source>
        <dbReference type="ARBA" id="ARBA00004496"/>
    </source>
</evidence>
<dbReference type="Gene3D" id="1.20.58.900">
    <property type="match status" value="1"/>
</dbReference>
<evidence type="ECO:0000313" key="9">
    <source>
        <dbReference type="Proteomes" id="UP000472265"/>
    </source>
</evidence>
<reference evidence="8" key="1">
    <citation type="submission" date="2021-04" db="EMBL/GenBank/DDBJ databases">
        <authorList>
            <consortium name="Wellcome Sanger Institute Data Sharing"/>
        </authorList>
    </citation>
    <scope>NUCLEOTIDE SEQUENCE [LARGE SCALE GENOMIC DNA]</scope>
</reference>
<dbReference type="Gene3D" id="1.10.8.270">
    <property type="entry name" value="putative rabgap domain of human tbc1 domain family member 14 like domains"/>
    <property type="match status" value="1"/>
</dbReference>
<keyword evidence="9" id="KW-1185">Reference proteome</keyword>
<evidence type="ECO:0000259" key="7">
    <source>
        <dbReference type="PROSITE" id="PS50826"/>
    </source>
</evidence>
<feature type="compositionally biased region" description="Polar residues" evidence="5">
    <location>
        <begin position="647"/>
        <end position="659"/>
    </location>
</feature>
<feature type="compositionally biased region" description="Basic and acidic residues" evidence="5">
    <location>
        <begin position="767"/>
        <end position="794"/>
    </location>
</feature>
<feature type="compositionally biased region" description="Polar residues" evidence="5">
    <location>
        <begin position="850"/>
        <end position="876"/>
    </location>
</feature>
<dbReference type="Proteomes" id="UP000472265">
    <property type="component" value="Chromosome 5"/>
</dbReference>
<dbReference type="Gene3D" id="2.30.29.230">
    <property type="match status" value="1"/>
</dbReference>
<feature type="compositionally biased region" description="Polar residues" evidence="5">
    <location>
        <begin position="705"/>
        <end position="738"/>
    </location>
</feature>
<feature type="region of interest" description="Disordered" evidence="5">
    <location>
        <begin position="629"/>
        <end position="876"/>
    </location>
</feature>
<dbReference type="FunFam" id="1.20.58.900:FF:000002">
    <property type="entry name" value="small G protein signaling modulator 1"/>
    <property type="match status" value="1"/>
</dbReference>
<reference evidence="8" key="3">
    <citation type="submission" date="2025-09" db="UniProtKB">
        <authorList>
            <consortium name="Ensembl"/>
        </authorList>
    </citation>
    <scope>IDENTIFICATION</scope>
</reference>
<dbReference type="Pfam" id="PF00566">
    <property type="entry name" value="RabGAP-TBC"/>
    <property type="match status" value="1"/>
</dbReference>
<dbReference type="FunFam" id="2.30.29.230:FF:000001">
    <property type="entry name" value="Small G protein signaling modulator 2"/>
    <property type="match status" value="1"/>
</dbReference>
<sequence>MATIMAEAETRQRLLRTVKKEVKQIMEEAVTRKFVHEDSSHIVSFCAAVEACVLHGLKRRAAGFLRSNKVAALFMKVGKSFAPAEELCRKAQEVEQIIETKRSQSLQSQDSFRKIPRLPSLNPQGVKNLWIRTALFEKVLDKIVLYLVENSSKYYEKEAVLMDPVDGPILASLLVGPCALEYTKMKTADHFWTDPSADELVQRHRIHGGHCRQDSPTKRPTLCIQKRHSSSSMDERPSPSPSAREYVESLHQNNRVTLLFGKNNVLVQPRDDMEAVPGYLSLHQNADIMTLKWTPNQLMNGSVGDLDYERSVYWDYAMTIPLEEIVYLHCHQQVDSGGTVVLVSQDGIQRPPLRFPRGGHLLQFLSCLENGLLPHGQLDPPLWSQRGKGKVFPKLRKRVPQGSGSTESVSDKEEDEATDYVFRILFPNSQSEFVTPPELMDQGATMWHPTLRKSSCSSCSQGSFSDGATPKGCNHERAPLKMLCDNMKYQIISRAFYGWLAYCRHLSTVRTHLSALVNHTIVAPDVPRDADKGLTADVWQTFLQDRTAYEEKELLRLVYFGGVDASLRKEVWPFLLGHYQFGMSDAERNKVDEQVRVCYQQTMCEWLRCEEIVRQREKEQHAVALAKCSSGASMDSSSQKMMHHDSTVSNESQSPQSSDRQSLTRLQSDSSSSTQVFESVEEVDQIETEPKSEEAKQVPKMPNGALQNGTSSPDSGHPSSRNFSVTSGLSDGSFSTEDSGAHDSTSRSAAVPPAPAGTESEGPTEDAQVKGEARGKEDEEGKEPDVSKTAENTKTEATGDDMIQPLEEGLKTQETVESGAIKKEEDKDLDAPAGIKGITSETEKEMPHEVTSQLEAETTVNEGKTNATDESNTSKPQEVFLAERKEEISIVPAAPVAEESLVFSADAEVSRARESYFTPQKDDVQVMTESDESPSAIEMEEIPKAKVSMVPWSRKGRCEGASLSDDSAAHVELRQEEEQGKPSLEGTESILSEEPEMESLYPNFDSLVGSESAKNEASAQESAGGPFSQELLDLYTLNLHRIEKDVQRCDRNYWYFTPANLEKLRNIMCSYIWRHLDIGYVQGMCDLLAPLLVILDDEAMAFSCFTELMKRMNQNFPHGGAMDTHFANMRSLIQILDSELFELMHQNGDYTHFYFCYRWFLLDFKRELVYDDVFAVWETIWAAKCVSSSHFVLFIALALVEIYRDIILENNMDFTDIIKFFNEMAEHHNIKQILTQARDLVCKVQLLIENK</sequence>
<dbReference type="InterPro" id="IPR021935">
    <property type="entry name" value="SGSM1/2_RBD"/>
</dbReference>
<evidence type="ECO:0000256" key="4">
    <source>
        <dbReference type="ARBA" id="ARBA00034124"/>
    </source>
</evidence>
<dbReference type="InterPro" id="IPR037213">
    <property type="entry name" value="Run_dom_sf"/>
</dbReference>
<dbReference type="PANTHER" id="PTHR22957">
    <property type="entry name" value="TBC1 DOMAIN FAMILY MEMBER GTPASE-ACTIVATING PROTEIN"/>
    <property type="match status" value="1"/>
</dbReference>